<dbReference type="EMBL" id="AP005769">
    <property type="protein sequence ID" value="BAD46406.1"/>
    <property type="molecule type" value="Genomic_DNA"/>
</dbReference>
<dbReference type="AlphaFoldDB" id="Q651W1"/>
<feature type="compositionally biased region" description="Basic and acidic residues" evidence="1">
    <location>
        <begin position="45"/>
        <end position="80"/>
    </location>
</feature>
<organism evidence="2 3">
    <name type="scientific">Oryza sativa subsp. japonica</name>
    <name type="common">Rice</name>
    <dbReference type="NCBI Taxonomy" id="39947"/>
    <lineage>
        <taxon>Eukaryota</taxon>
        <taxon>Viridiplantae</taxon>
        <taxon>Streptophyta</taxon>
        <taxon>Embryophyta</taxon>
        <taxon>Tracheophyta</taxon>
        <taxon>Spermatophyta</taxon>
        <taxon>Magnoliopsida</taxon>
        <taxon>Liliopsida</taxon>
        <taxon>Poales</taxon>
        <taxon>Poaceae</taxon>
        <taxon>BOP clade</taxon>
        <taxon>Oryzoideae</taxon>
        <taxon>Oryzeae</taxon>
        <taxon>Oryzinae</taxon>
        <taxon>Oryza</taxon>
        <taxon>Oryza sativa</taxon>
    </lineage>
</organism>
<accession>Q651W1</accession>
<evidence type="ECO:0000256" key="1">
    <source>
        <dbReference type="SAM" id="MobiDB-lite"/>
    </source>
</evidence>
<reference evidence="3" key="1">
    <citation type="journal article" date="2005" name="Nature">
        <title>The map-based sequence of the rice genome.</title>
        <authorList>
            <consortium name="International rice genome sequencing project (IRGSP)"/>
            <person name="Matsumoto T."/>
            <person name="Wu J."/>
            <person name="Kanamori H."/>
            <person name="Katayose Y."/>
            <person name="Fujisawa M."/>
            <person name="Namiki N."/>
            <person name="Mizuno H."/>
            <person name="Yamamoto K."/>
            <person name="Antonio B.A."/>
            <person name="Baba T."/>
            <person name="Sakata K."/>
            <person name="Nagamura Y."/>
            <person name="Aoki H."/>
            <person name="Arikawa K."/>
            <person name="Arita K."/>
            <person name="Bito T."/>
            <person name="Chiden Y."/>
            <person name="Fujitsuka N."/>
            <person name="Fukunaka R."/>
            <person name="Hamada M."/>
            <person name="Harada C."/>
            <person name="Hayashi A."/>
            <person name="Hijishita S."/>
            <person name="Honda M."/>
            <person name="Hosokawa S."/>
            <person name="Ichikawa Y."/>
            <person name="Idonuma A."/>
            <person name="Iijima M."/>
            <person name="Ikeda M."/>
            <person name="Ikeno M."/>
            <person name="Ito K."/>
            <person name="Ito S."/>
            <person name="Ito T."/>
            <person name="Ito Y."/>
            <person name="Ito Y."/>
            <person name="Iwabuchi A."/>
            <person name="Kamiya K."/>
            <person name="Karasawa W."/>
            <person name="Kurita K."/>
            <person name="Katagiri S."/>
            <person name="Kikuta A."/>
            <person name="Kobayashi H."/>
            <person name="Kobayashi N."/>
            <person name="Machita K."/>
            <person name="Maehara T."/>
            <person name="Masukawa M."/>
            <person name="Mizubayashi T."/>
            <person name="Mukai Y."/>
            <person name="Nagasaki H."/>
            <person name="Nagata Y."/>
            <person name="Naito S."/>
            <person name="Nakashima M."/>
            <person name="Nakama Y."/>
            <person name="Nakamichi Y."/>
            <person name="Nakamura M."/>
            <person name="Meguro A."/>
            <person name="Negishi M."/>
            <person name="Ohta I."/>
            <person name="Ohta T."/>
            <person name="Okamoto M."/>
            <person name="Ono N."/>
            <person name="Saji S."/>
            <person name="Sakaguchi M."/>
            <person name="Sakai K."/>
            <person name="Shibata M."/>
            <person name="Shimokawa T."/>
            <person name="Song J."/>
            <person name="Takazaki Y."/>
            <person name="Terasawa K."/>
            <person name="Tsugane M."/>
            <person name="Tsuji K."/>
            <person name="Ueda S."/>
            <person name="Waki K."/>
            <person name="Yamagata H."/>
            <person name="Yamamoto M."/>
            <person name="Yamamoto S."/>
            <person name="Yamane H."/>
            <person name="Yoshiki S."/>
            <person name="Yoshihara R."/>
            <person name="Yukawa K."/>
            <person name="Zhong H."/>
            <person name="Yano M."/>
            <person name="Yuan Q."/>
            <person name="Ouyang S."/>
            <person name="Liu J."/>
            <person name="Jones K.M."/>
            <person name="Gansberger K."/>
            <person name="Moffat K."/>
            <person name="Hill J."/>
            <person name="Bera J."/>
            <person name="Fadrosh D."/>
            <person name="Jin S."/>
            <person name="Johri S."/>
            <person name="Kim M."/>
            <person name="Overton L."/>
            <person name="Reardon M."/>
            <person name="Tsitrin T."/>
            <person name="Vuong H."/>
            <person name="Weaver B."/>
            <person name="Ciecko A."/>
            <person name="Tallon L."/>
            <person name="Jackson J."/>
            <person name="Pai G."/>
            <person name="Aken S.V."/>
            <person name="Utterback T."/>
            <person name="Reidmuller S."/>
            <person name="Feldblyum T."/>
            <person name="Hsiao J."/>
            <person name="Zismann V."/>
            <person name="Iobst S."/>
            <person name="de Vazeille A.R."/>
            <person name="Buell C.R."/>
            <person name="Ying K."/>
            <person name="Li Y."/>
            <person name="Lu T."/>
            <person name="Huang Y."/>
            <person name="Zhao Q."/>
            <person name="Feng Q."/>
            <person name="Zhang L."/>
            <person name="Zhu J."/>
            <person name="Weng Q."/>
            <person name="Mu J."/>
            <person name="Lu Y."/>
            <person name="Fan D."/>
            <person name="Liu Y."/>
            <person name="Guan J."/>
            <person name="Zhang Y."/>
            <person name="Yu S."/>
            <person name="Liu X."/>
            <person name="Zhang Y."/>
            <person name="Hong G."/>
            <person name="Han B."/>
            <person name="Choisne N."/>
            <person name="Demange N."/>
            <person name="Orjeda G."/>
            <person name="Samain S."/>
            <person name="Cattolico L."/>
            <person name="Pelletier E."/>
            <person name="Couloux A."/>
            <person name="Segurens B."/>
            <person name="Wincker P."/>
            <person name="D'Hont A."/>
            <person name="Scarpelli C."/>
            <person name="Weissenbach J."/>
            <person name="Salanoubat M."/>
            <person name="Quetier F."/>
            <person name="Yu Y."/>
            <person name="Kim H.R."/>
            <person name="Rambo T."/>
            <person name="Currie J."/>
            <person name="Collura K."/>
            <person name="Luo M."/>
            <person name="Yang T."/>
            <person name="Ammiraju J.S.S."/>
            <person name="Engler F."/>
            <person name="Soderlund C."/>
            <person name="Wing R.A."/>
            <person name="Palmer L.E."/>
            <person name="de la Bastide M."/>
            <person name="Spiegel L."/>
            <person name="Nascimento L."/>
            <person name="Zutavern T."/>
            <person name="O'Shaughnessy A."/>
            <person name="Dike S."/>
            <person name="Dedhia N."/>
            <person name="Preston R."/>
            <person name="Balija V."/>
            <person name="McCombie W.R."/>
            <person name="Chow T."/>
            <person name="Chen H."/>
            <person name="Chung M."/>
            <person name="Chen C."/>
            <person name="Shaw J."/>
            <person name="Wu H."/>
            <person name="Hsiao K."/>
            <person name="Chao Y."/>
            <person name="Chu M."/>
            <person name="Cheng C."/>
            <person name="Hour A."/>
            <person name="Lee P."/>
            <person name="Lin S."/>
            <person name="Lin Y."/>
            <person name="Liou J."/>
            <person name="Liu S."/>
            <person name="Hsing Y."/>
            <person name="Raghuvanshi S."/>
            <person name="Mohanty A."/>
            <person name="Bharti A.K."/>
            <person name="Gaur A."/>
            <person name="Gupta V."/>
            <person name="Kumar D."/>
            <person name="Ravi V."/>
            <person name="Vij S."/>
            <person name="Kapur A."/>
            <person name="Khurana P."/>
            <person name="Khurana P."/>
            <person name="Khurana J.P."/>
            <person name="Tyagi A.K."/>
            <person name="Gaikwad K."/>
            <person name="Singh A."/>
            <person name="Dalal V."/>
            <person name="Srivastava S."/>
            <person name="Dixit A."/>
            <person name="Pal A.K."/>
            <person name="Ghazi I.A."/>
            <person name="Yadav M."/>
            <person name="Pandit A."/>
            <person name="Bhargava A."/>
            <person name="Sureshbabu K."/>
            <person name="Batra K."/>
            <person name="Sharma T.R."/>
            <person name="Mohapatra T."/>
            <person name="Singh N.K."/>
            <person name="Messing J."/>
            <person name="Nelson A.B."/>
            <person name="Fuks G."/>
            <person name="Kavchok S."/>
            <person name="Keizer G."/>
            <person name="Linton E."/>
            <person name="Llaca V."/>
            <person name="Song R."/>
            <person name="Tanyolac B."/>
            <person name="Young S."/>
            <person name="Ho-Il K."/>
            <person name="Hahn J.H."/>
            <person name="Sangsakoo G."/>
            <person name="Vanavichit A."/>
            <person name="de Mattos Luiz.A.T."/>
            <person name="Zimmer P.D."/>
            <person name="Malone G."/>
            <person name="Dellagostin O."/>
            <person name="de Oliveira A.C."/>
            <person name="Bevan M."/>
            <person name="Bancroft I."/>
            <person name="Minx P."/>
            <person name="Cordum H."/>
            <person name="Wilson R."/>
            <person name="Cheng Z."/>
            <person name="Jin W."/>
            <person name="Jiang J."/>
            <person name="Leong S.A."/>
            <person name="Iwama H."/>
            <person name="Gojobori T."/>
            <person name="Itoh T."/>
            <person name="Niimura Y."/>
            <person name="Fujii Y."/>
            <person name="Habara T."/>
            <person name="Sakai H."/>
            <person name="Sato Y."/>
            <person name="Wilson G."/>
            <person name="Kumar K."/>
            <person name="McCouch S."/>
            <person name="Juretic N."/>
            <person name="Hoen D."/>
            <person name="Wright S."/>
            <person name="Bruskiewich R."/>
            <person name="Bureau T."/>
            <person name="Miyao A."/>
            <person name="Hirochika H."/>
            <person name="Nishikawa T."/>
            <person name="Kadowaki K."/>
            <person name="Sugiura M."/>
            <person name="Burr B."/>
            <person name="Sasaki T."/>
        </authorList>
    </citation>
    <scope>NUCLEOTIDE SEQUENCE [LARGE SCALE GENOMIC DNA]</scope>
    <source>
        <strain evidence="3">cv. Nipponbare</strain>
    </source>
</reference>
<evidence type="ECO:0000313" key="2">
    <source>
        <dbReference type="EMBL" id="BAD46406.1"/>
    </source>
</evidence>
<gene>
    <name evidence="2" type="primary">OSJNBa0051O02.12</name>
</gene>
<dbReference type="Proteomes" id="UP000000763">
    <property type="component" value="Chromosome 6"/>
</dbReference>
<feature type="region of interest" description="Disordered" evidence="1">
    <location>
        <begin position="32"/>
        <end position="101"/>
    </location>
</feature>
<evidence type="ECO:0000313" key="3">
    <source>
        <dbReference type="Proteomes" id="UP000000763"/>
    </source>
</evidence>
<sequence length="101" mass="11104">MDIVVVIDLQQHRVAAARATRWERRGKRWLAGDERGGSSVCRPARAGEEGRAAAGGRLERRERRVAAGGEKLHDHSRRLADSSAAPRYLSHPDPAPPYNGT</sequence>
<reference evidence="3" key="2">
    <citation type="journal article" date="2008" name="Nucleic Acids Res.">
        <title>The rice annotation project database (RAP-DB): 2008 update.</title>
        <authorList>
            <consortium name="The rice annotation project (RAP)"/>
        </authorList>
    </citation>
    <scope>GENOME REANNOTATION</scope>
    <source>
        <strain evidence="3">cv. Nipponbare</strain>
    </source>
</reference>
<protein>
    <submittedName>
        <fullName evidence="2">Uncharacterized protein</fullName>
    </submittedName>
</protein>
<name>Q651W1_ORYSJ</name>
<proteinExistence type="predicted"/>